<gene>
    <name evidence="1" type="ORF">LTS18_008298</name>
</gene>
<comment type="caution">
    <text evidence="1">The sequence shown here is derived from an EMBL/GenBank/DDBJ whole genome shotgun (WGS) entry which is preliminary data.</text>
</comment>
<proteinExistence type="predicted"/>
<name>A0ACC3DCN2_9PEZI</name>
<organism evidence="1 2">
    <name type="scientific">Coniosporium uncinatum</name>
    <dbReference type="NCBI Taxonomy" id="93489"/>
    <lineage>
        <taxon>Eukaryota</taxon>
        <taxon>Fungi</taxon>
        <taxon>Dikarya</taxon>
        <taxon>Ascomycota</taxon>
        <taxon>Pezizomycotina</taxon>
        <taxon>Dothideomycetes</taxon>
        <taxon>Dothideomycetes incertae sedis</taxon>
        <taxon>Coniosporium</taxon>
    </lineage>
</organism>
<keyword evidence="2" id="KW-1185">Reference proteome</keyword>
<protein>
    <submittedName>
        <fullName evidence="1">Uncharacterized protein</fullName>
    </submittedName>
</protein>
<sequence>MSTTTEQPYADVLVPEDVGSGSVKWYYQRRTLAQYACIAAAGLSVFYRTENTSVRAAALGLLFPGAGLVAVCTIPSILAFIISTGCIPLALFAWFGCGGIAFPVFLWTGTIALAATLARDSVLESAGAIWVAACTLGIAYVTWQSQKANSVGRLTRQKRNDYLVDAVRENQLTATEPEPGSREVDEKTLRFLQWMIELGLCGKNDWSYHDVIDQFQTSAIRYQLYEAVSGLGLYQAVYAPNFHGYCSLAQRNIIEKSMTKKVME</sequence>
<evidence type="ECO:0000313" key="2">
    <source>
        <dbReference type="Proteomes" id="UP001186974"/>
    </source>
</evidence>
<reference evidence="1" key="1">
    <citation type="submission" date="2024-09" db="EMBL/GenBank/DDBJ databases">
        <title>Black Yeasts Isolated from many extreme environments.</title>
        <authorList>
            <person name="Coleine C."/>
            <person name="Stajich J.E."/>
            <person name="Selbmann L."/>
        </authorList>
    </citation>
    <scope>NUCLEOTIDE SEQUENCE</scope>
    <source>
        <strain evidence="1">CCFEE 5737</strain>
    </source>
</reference>
<evidence type="ECO:0000313" key="1">
    <source>
        <dbReference type="EMBL" id="KAK3065146.1"/>
    </source>
</evidence>
<dbReference type="Proteomes" id="UP001186974">
    <property type="component" value="Unassembled WGS sequence"/>
</dbReference>
<accession>A0ACC3DCN2</accession>
<dbReference type="EMBL" id="JAWDJW010006355">
    <property type="protein sequence ID" value="KAK3065146.1"/>
    <property type="molecule type" value="Genomic_DNA"/>
</dbReference>